<feature type="compositionally biased region" description="Polar residues" evidence="1">
    <location>
        <begin position="223"/>
        <end position="232"/>
    </location>
</feature>
<keyword evidence="2" id="KW-0812">Transmembrane</keyword>
<protein>
    <recommendedName>
        <fullName evidence="6">Extracellular membrane protein CFEM domain-containing protein</fullName>
    </recommendedName>
</protein>
<keyword evidence="5" id="KW-1185">Reference proteome</keyword>
<feature type="region of interest" description="Disordered" evidence="1">
    <location>
        <begin position="212"/>
        <end position="232"/>
    </location>
</feature>
<dbReference type="Proteomes" id="UP001172101">
    <property type="component" value="Unassembled WGS sequence"/>
</dbReference>
<sequence>MHFCTDSLILVAATGFIQAVSANSAATCTTPISALYALHPECARSCLGCVDSNESFSHNCEINGNCCRGSTATTVIPLVYGCVETSCSAADRQASWAEFLRNCANHGNPVSRADTPAGYSYINFDVTTGADTPLSSGSTTGPQVPSTASSSTVGNGAASPTQTTIQTTNSDQRGSSSGLQKGEIIGIALGSVSALCAVVGLGLRWRHLRMEKKRGSAAPKASEPQNSEKAAQ</sequence>
<feature type="transmembrane region" description="Helical" evidence="2">
    <location>
        <begin position="184"/>
        <end position="205"/>
    </location>
</feature>
<dbReference type="EMBL" id="JAUIRO010000005">
    <property type="protein sequence ID" value="KAK0712599.1"/>
    <property type="molecule type" value="Genomic_DNA"/>
</dbReference>
<evidence type="ECO:0000256" key="2">
    <source>
        <dbReference type="SAM" id="Phobius"/>
    </source>
</evidence>
<evidence type="ECO:0000313" key="4">
    <source>
        <dbReference type="EMBL" id="KAK0712599.1"/>
    </source>
</evidence>
<accession>A0AA40AB72</accession>
<evidence type="ECO:0000256" key="1">
    <source>
        <dbReference type="SAM" id="MobiDB-lite"/>
    </source>
</evidence>
<reference evidence="4" key="1">
    <citation type="submission" date="2023-06" db="EMBL/GenBank/DDBJ databases">
        <title>Genome-scale phylogeny and comparative genomics of the fungal order Sordariales.</title>
        <authorList>
            <consortium name="Lawrence Berkeley National Laboratory"/>
            <person name="Hensen N."/>
            <person name="Bonometti L."/>
            <person name="Westerberg I."/>
            <person name="Brannstrom I.O."/>
            <person name="Guillou S."/>
            <person name="Cros-Aarteil S."/>
            <person name="Calhoun S."/>
            <person name="Haridas S."/>
            <person name="Kuo A."/>
            <person name="Mondo S."/>
            <person name="Pangilinan J."/>
            <person name="Riley R."/>
            <person name="LaButti K."/>
            <person name="Andreopoulos B."/>
            <person name="Lipzen A."/>
            <person name="Chen C."/>
            <person name="Yanf M."/>
            <person name="Daum C."/>
            <person name="Ng V."/>
            <person name="Clum A."/>
            <person name="Steindorff A."/>
            <person name="Ohm R."/>
            <person name="Martin F."/>
            <person name="Silar P."/>
            <person name="Natvig D."/>
            <person name="Lalanne C."/>
            <person name="Gautier V."/>
            <person name="Ament-velasquez S.L."/>
            <person name="Kruys A."/>
            <person name="Hutchinson M.I."/>
            <person name="Powell A.J."/>
            <person name="Barry K."/>
            <person name="Miller A.N."/>
            <person name="Grigoriev I.V."/>
            <person name="Debuchy R."/>
            <person name="Gladieux P."/>
            <person name="Thoren M.H."/>
            <person name="Johannesson H."/>
        </authorList>
    </citation>
    <scope>NUCLEOTIDE SEQUENCE</scope>
    <source>
        <strain evidence="4">SMH2392-1A</strain>
    </source>
</reference>
<evidence type="ECO:0000313" key="5">
    <source>
        <dbReference type="Proteomes" id="UP001172101"/>
    </source>
</evidence>
<keyword evidence="2" id="KW-1133">Transmembrane helix</keyword>
<evidence type="ECO:0008006" key="6">
    <source>
        <dbReference type="Google" id="ProtNLM"/>
    </source>
</evidence>
<dbReference type="RefSeq" id="XP_060293922.1">
    <property type="nucleotide sequence ID" value="XM_060442206.1"/>
</dbReference>
<feature type="chain" id="PRO_5041403791" description="Extracellular membrane protein CFEM domain-containing protein" evidence="3">
    <location>
        <begin position="20"/>
        <end position="232"/>
    </location>
</feature>
<keyword evidence="2" id="KW-0472">Membrane</keyword>
<dbReference type="GeneID" id="85325476"/>
<feature type="signal peptide" evidence="3">
    <location>
        <begin position="1"/>
        <end position="19"/>
    </location>
</feature>
<comment type="caution">
    <text evidence="4">The sequence shown here is derived from an EMBL/GenBank/DDBJ whole genome shotgun (WGS) entry which is preliminary data.</text>
</comment>
<evidence type="ECO:0000256" key="3">
    <source>
        <dbReference type="SAM" id="SignalP"/>
    </source>
</evidence>
<proteinExistence type="predicted"/>
<dbReference type="AlphaFoldDB" id="A0AA40AB72"/>
<gene>
    <name evidence="4" type="ORF">B0T26DRAFT_714730</name>
</gene>
<name>A0AA40AB72_9PEZI</name>
<organism evidence="4 5">
    <name type="scientific">Lasiosphaeria miniovina</name>
    <dbReference type="NCBI Taxonomy" id="1954250"/>
    <lineage>
        <taxon>Eukaryota</taxon>
        <taxon>Fungi</taxon>
        <taxon>Dikarya</taxon>
        <taxon>Ascomycota</taxon>
        <taxon>Pezizomycotina</taxon>
        <taxon>Sordariomycetes</taxon>
        <taxon>Sordariomycetidae</taxon>
        <taxon>Sordariales</taxon>
        <taxon>Lasiosphaeriaceae</taxon>
        <taxon>Lasiosphaeria</taxon>
    </lineage>
</organism>
<keyword evidence="3" id="KW-0732">Signal</keyword>
<feature type="region of interest" description="Disordered" evidence="1">
    <location>
        <begin position="133"/>
        <end position="178"/>
    </location>
</feature>